<keyword evidence="3 9" id="KW-0963">Cytoplasm</keyword>
<feature type="binding site" evidence="9">
    <location>
        <position position="170"/>
    </location>
    <ligand>
        <name>L-aspartate</name>
        <dbReference type="ChEBI" id="CHEBI:29991"/>
    </ligand>
</feature>
<feature type="binding site" evidence="9">
    <location>
        <begin position="413"/>
        <end position="416"/>
    </location>
    <ligand>
        <name>ATP</name>
        <dbReference type="ChEBI" id="CHEBI:30616"/>
    </ligand>
</feature>
<accession>A0A2G9YCI6</accession>
<comment type="subunit">
    <text evidence="9">Homodimer.</text>
</comment>
<feature type="binding site" evidence="9">
    <location>
        <position position="368"/>
    </location>
    <ligand>
        <name>L-aspartate</name>
        <dbReference type="ChEBI" id="CHEBI:29991"/>
    </ligand>
</feature>
<evidence type="ECO:0000256" key="9">
    <source>
        <dbReference type="HAMAP-Rule" id="MF_02075"/>
    </source>
</evidence>
<feature type="binding site" evidence="9">
    <location>
        <position position="372"/>
    </location>
    <ligand>
        <name>L-aspartate</name>
        <dbReference type="ChEBI" id="CHEBI:29991"/>
    </ligand>
</feature>
<gene>
    <name evidence="9" type="primary">aspS</name>
    <name evidence="11" type="ORF">COX44_02695</name>
</gene>
<comment type="caution">
    <text evidence="9">Lacks conserved residue(s) required for the propagation of feature annotation.</text>
</comment>
<dbReference type="EMBL" id="PCRH01000059">
    <property type="protein sequence ID" value="PIP16940.1"/>
    <property type="molecule type" value="Genomic_DNA"/>
</dbReference>
<sequence>MEKKRTLISDLPKSIDRNVKIQGWVQTIRDQKKMQFLILRDSTGLVQVTHERGNNEQIAQTIAQLIPESAVEVEGKVVANQKVKLGGIEVMLESFRAIGPAKEVLPIDIFGGNLSSSENRLNWRFLDLRRPQNILVFRIQTTIEQAMRSFWQKEGFIEIHSPKLMGTASESGGELFKVEYFDRKAYLAQSPQFYKQMAMTAGFEKVFEIGPVFRANPSFTSRHDTEFTSIDMEMSWIESHEDIMEFEERWLKYVLQAVKEEYGESISSVFGVKVNIPEIPFPRLTMEEALEILLREKGYKPPRETKGDLDPQGERFLTEYINKQFGHEFLFVKDYPISARPFYHMRHQEKPEITKSFDLLWKGLEITTGAQREHRYDILVEQAKEKGLSLQPLQFYLDFFKFGCPPHGGFGFGLTRMLMLLLGLENVREVTFLYRGPNRLTP</sequence>
<dbReference type="GO" id="GO:0006422">
    <property type="term" value="P:aspartyl-tRNA aminoacylation"/>
    <property type="evidence" value="ECO:0007669"/>
    <property type="project" value="UniProtKB-UniRule"/>
</dbReference>
<dbReference type="GO" id="GO:0004815">
    <property type="term" value="F:aspartate-tRNA ligase activity"/>
    <property type="evidence" value="ECO:0007669"/>
    <property type="project" value="UniProtKB-UniRule"/>
</dbReference>
<dbReference type="InterPro" id="IPR006195">
    <property type="entry name" value="aa-tRNA-synth_II"/>
</dbReference>
<dbReference type="PANTHER" id="PTHR43450:SF1">
    <property type="entry name" value="ASPARTATE--TRNA LIGASE, CYTOPLASMIC"/>
    <property type="match status" value="1"/>
</dbReference>
<keyword evidence="6 9" id="KW-0067">ATP-binding</keyword>
<dbReference type="Pfam" id="PF00152">
    <property type="entry name" value="tRNA-synt_2"/>
    <property type="match status" value="1"/>
</dbReference>
<comment type="similarity">
    <text evidence="2 9">Belongs to the class-II aminoacyl-tRNA synthetase family. Type 2 subfamily.</text>
</comment>
<dbReference type="SUPFAM" id="SSF50249">
    <property type="entry name" value="Nucleic acid-binding proteins"/>
    <property type="match status" value="1"/>
</dbReference>
<evidence type="ECO:0000256" key="1">
    <source>
        <dbReference type="ARBA" id="ARBA00004496"/>
    </source>
</evidence>
<dbReference type="HAMAP" id="MF_02075">
    <property type="entry name" value="Asp_tRNA_synth_type2"/>
    <property type="match status" value="1"/>
</dbReference>
<dbReference type="GO" id="GO:0005524">
    <property type="term" value="F:ATP binding"/>
    <property type="evidence" value="ECO:0007669"/>
    <property type="project" value="UniProtKB-UniRule"/>
</dbReference>
<feature type="domain" description="Aminoacyl-transfer RNA synthetases class-II family profile" evidence="10">
    <location>
        <begin position="137"/>
        <end position="442"/>
    </location>
</feature>
<evidence type="ECO:0000313" key="11">
    <source>
        <dbReference type="EMBL" id="PIP16940.1"/>
    </source>
</evidence>
<organism evidence="11 12">
    <name type="scientific">Candidatus Portnoybacteria bacterium CG23_combo_of_CG06-09_8_20_14_all_37_13</name>
    <dbReference type="NCBI Taxonomy" id="1974819"/>
    <lineage>
        <taxon>Bacteria</taxon>
        <taxon>Candidatus Portnoyibacteriota</taxon>
    </lineage>
</organism>
<dbReference type="PROSITE" id="PS50862">
    <property type="entry name" value="AA_TRNA_LIGASE_II"/>
    <property type="match status" value="1"/>
</dbReference>
<evidence type="ECO:0000259" key="10">
    <source>
        <dbReference type="PROSITE" id="PS50862"/>
    </source>
</evidence>
<name>A0A2G9YCI6_9BACT</name>
<keyword evidence="5 9" id="KW-0547">Nucleotide-binding</keyword>
<dbReference type="InterPro" id="IPR002312">
    <property type="entry name" value="Asp/Asn-tRNA-synth_IIb"/>
</dbReference>
<evidence type="ECO:0000256" key="7">
    <source>
        <dbReference type="ARBA" id="ARBA00022917"/>
    </source>
</evidence>
<dbReference type="PANTHER" id="PTHR43450">
    <property type="entry name" value="ASPARTYL-TRNA SYNTHETASE"/>
    <property type="match status" value="1"/>
</dbReference>
<feature type="region of interest" description="Aspartate" evidence="9">
    <location>
        <begin position="192"/>
        <end position="195"/>
    </location>
</feature>
<dbReference type="SUPFAM" id="SSF55681">
    <property type="entry name" value="Class II aaRS and biotin synthetases"/>
    <property type="match status" value="1"/>
</dbReference>
<dbReference type="NCBIfam" id="TIGR00458">
    <property type="entry name" value="aspS_nondisc"/>
    <property type="match status" value="1"/>
</dbReference>
<comment type="subcellular location">
    <subcellularLocation>
        <location evidence="1 9">Cytoplasm</location>
    </subcellularLocation>
</comment>
<evidence type="ECO:0000256" key="2">
    <source>
        <dbReference type="ARBA" id="ARBA00005312"/>
    </source>
</evidence>
<dbReference type="InterPro" id="IPR012340">
    <property type="entry name" value="NA-bd_OB-fold"/>
</dbReference>
<feature type="binding site" evidence="9">
    <location>
        <position position="214"/>
    </location>
    <ligand>
        <name>L-aspartate</name>
        <dbReference type="ChEBI" id="CHEBI:29991"/>
    </ligand>
</feature>
<evidence type="ECO:0000256" key="3">
    <source>
        <dbReference type="ARBA" id="ARBA00022490"/>
    </source>
</evidence>
<evidence type="ECO:0000256" key="4">
    <source>
        <dbReference type="ARBA" id="ARBA00022598"/>
    </source>
</evidence>
<dbReference type="CDD" id="cd00776">
    <property type="entry name" value="AsxRS_core"/>
    <property type="match status" value="1"/>
</dbReference>
<evidence type="ECO:0000313" key="12">
    <source>
        <dbReference type="Proteomes" id="UP000231480"/>
    </source>
</evidence>
<keyword evidence="4 9" id="KW-0436">Ligase</keyword>
<comment type="caution">
    <text evidence="11">The sequence shown here is derived from an EMBL/GenBank/DDBJ whole genome shotgun (WGS) entry which is preliminary data.</text>
</comment>
<dbReference type="NCBIfam" id="NF003483">
    <property type="entry name" value="PRK05159.1"/>
    <property type="match status" value="1"/>
</dbReference>
<evidence type="ECO:0000256" key="8">
    <source>
        <dbReference type="ARBA" id="ARBA00023146"/>
    </source>
</evidence>
<protein>
    <recommendedName>
        <fullName evidence="9">Aspartate--tRNA ligase</fullName>
        <ecNumber evidence="9">6.1.1.12</ecNumber>
    </recommendedName>
    <alternativeName>
        <fullName evidence="9">Aspartyl-tRNA synthetase</fullName>
        <shortName evidence="9">AspRS</shortName>
    </alternativeName>
</protein>
<dbReference type="InterPro" id="IPR004365">
    <property type="entry name" value="NA-bd_OB_tRNA"/>
</dbReference>
<keyword evidence="8 9" id="KW-0030">Aminoacyl-tRNA synthetase</keyword>
<reference evidence="11 12" key="1">
    <citation type="submission" date="2017-09" db="EMBL/GenBank/DDBJ databases">
        <title>Depth-based differentiation of microbial function through sediment-hosted aquifers and enrichment of novel symbionts in the deep terrestrial subsurface.</title>
        <authorList>
            <person name="Probst A.J."/>
            <person name="Ladd B."/>
            <person name="Jarett J.K."/>
            <person name="Geller-Mcgrath D.E."/>
            <person name="Sieber C.M."/>
            <person name="Emerson J.B."/>
            <person name="Anantharaman K."/>
            <person name="Thomas B.C."/>
            <person name="Malmstrom R."/>
            <person name="Stieglmeier M."/>
            <person name="Klingl A."/>
            <person name="Woyke T."/>
            <person name="Ryan C.M."/>
            <person name="Banfield J.F."/>
        </authorList>
    </citation>
    <scope>NUCLEOTIDE SEQUENCE [LARGE SCALE GENOMIC DNA]</scope>
    <source>
        <strain evidence="11">CG23_combo_of_CG06-09_8_20_14_all_37_13</strain>
    </source>
</reference>
<dbReference type="EC" id="6.1.1.12" evidence="9"/>
<dbReference type="PRINTS" id="PR01042">
    <property type="entry name" value="TRNASYNTHASP"/>
</dbReference>
<evidence type="ECO:0000256" key="6">
    <source>
        <dbReference type="ARBA" id="ARBA00022840"/>
    </source>
</evidence>
<evidence type="ECO:0000256" key="5">
    <source>
        <dbReference type="ARBA" id="ARBA00022741"/>
    </source>
</evidence>
<dbReference type="InterPro" id="IPR004523">
    <property type="entry name" value="Asp-tRNA_synthase_2"/>
</dbReference>
<dbReference type="Gene3D" id="3.30.930.10">
    <property type="entry name" value="Bira Bifunctional Protein, Domain 2"/>
    <property type="match status" value="1"/>
</dbReference>
<dbReference type="InterPro" id="IPR045864">
    <property type="entry name" value="aa-tRNA-synth_II/BPL/LPL"/>
</dbReference>
<dbReference type="FunFam" id="3.30.930.10:FF:000038">
    <property type="entry name" value="Aspartate--tRNA ligase"/>
    <property type="match status" value="1"/>
</dbReference>
<dbReference type="GO" id="GO:0003723">
    <property type="term" value="F:RNA binding"/>
    <property type="evidence" value="ECO:0007669"/>
    <property type="project" value="TreeGrafter"/>
</dbReference>
<keyword evidence="7 9" id="KW-0648">Protein biosynthesis</keyword>
<comment type="function">
    <text evidence="9">Catalyzes the attachment of L-aspartate to tRNA(Asp) in a two-step reaction: L-aspartate is first activated by ATP to form Asp-AMP and then transferred to the acceptor end of tRNA(Asp).</text>
</comment>
<dbReference type="InterPro" id="IPR004364">
    <property type="entry name" value="Aa-tRNA-synt_II"/>
</dbReference>
<dbReference type="GO" id="GO:0017101">
    <property type="term" value="C:aminoacyl-tRNA synthetase multienzyme complex"/>
    <property type="evidence" value="ECO:0007669"/>
    <property type="project" value="TreeGrafter"/>
</dbReference>
<feature type="binding site" evidence="9">
    <location>
        <position position="365"/>
    </location>
    <ligand>
        <name>ATP</name>
        <dbReference type="ChEBI" id="CHEBI:30616"/>
    </ligand>
</feature>
<dbReference type="AlphaFoldDB" id="A0A2G9YCI6"/>
<dbReference type="Pfam" id="PF01336">
    <property type="entry name" value="tRNA_anti-codon"/>
    <property type="match status" value="1"/>
</dbReference>
<comment type="catalytic activity">
    <reaction evidence="9">
        <text>tRNA(Asp) + L-aspartate + ATP = L-aspartyl-tRNA(Asp) + AMP + diphosphate</text>
        <dbReference type="Rhea" id="RHEA:19649"/>
        <dbReference type="Rhea" id="RHEA-COMP:9660"/>
        <dbReference type="Rhea" id="RHEA-COMP:9678"/>
        <dbReference type="ChEBI" id="CHEBI:29991"/>
        <dbReference type="ChEBI" id="CHEBI:30616"/>
        <dbReference type="ChEBI" id="CHEBI:33019"/>
        <dbReference type="ChEBI" id="CHEBI:78442"/>
        <dbReference type="ChEBI" id="CHEBI:78516"/>
        <dbReference type="ChEBI" id="CHEBI:456215"/>
        <dbReference type="EC" id="6.1.1.12"/>
    </reaction>
</comment>
<dbReference type="Gene3D" id="2.40.50.140">
    <property type="entry name" value="Nucleic acid-binding proteins"/>
    <property type="match status" value="1"/>
</dbReference>
<dbReference type="GO" id="GO:0005829">
    <property type="term" value="C:cytosol"/>
    <property type="evidence" value="ECO:0007669"/>
    <property type="project" value="TreeGrafter"/>
</dbReference>
<dbReference type="Proteomes" id="UP000231480">
    <property type="component" value="Unassembled WGS sequence"/>
</dbReference>
<proteinExistence type="inferred from homology"/>